<dbReference type="Proteomes" id="UP000219559">
    <property type="component" value="Unassembled WGS sequence"/>
</dbReference>
<proteinExistence type="predicted"/>
<name>A0A2A4G6E3_9FLAO</name>
<evidence type="ECO:0000313" key="3">
    <source>
        <dbReference type="Proteomes" id="UP000219559"/>
    </source>
</evidence>
<protein>
    <submittedName>
        <fullName evidence="2">Uncharacterized protein</fullName>
    </submittedName>
</protein>
<dbReference type="OrthoDB" id="1420518at2"/>
<organism evidence="2 3">
    <name type="scientific">Sediminicola luteus</name>
    <dbReference type="NCBI Taxonomy" id="319238"/>
    <lineage>
        <taxon>Bacteria</taxon>
        <taxon>Pseudomonadati</taxon>
        <taxon>Bacteroidota</taxon>
        <taxon>Flavobacteriia</taxon>
        <taxon>Flavobacteriales</taxon>
        <taxon>Flavobacteriaceae</taxon>
        <taxon>Sediminicola</taxon>
    </lineage>
</organism>
<accession>A0A2A4G6E3</accession>
<evidence type="ECO:0000256" key="1">
    <source>
        <dbReference type="SAM" id="SignalP"/>
    </source>
</evidence>
<gene>
    <name evidence="2" type="ORF">B7P33_09660</name>
</gene>
<keyword evidence="1" id="KW-0732">Signal</keyword>
<dbReference type="RefSeq" id="WP_097440655.1">
    <property type="nucleotide sequence ID" value="NZ_KZ300476.1"/>
</dbReference>
<keyword evidence="3" id="KW-1185">Reference proteome</keyword>
<comment type="caution">
    <text evidence="2">The sequence shown here is derived from an EMBL/GenBank/DDBJ whole genome shotgun (WGS) entry which is preliminary data.</text>
</comment>
<sequence>MKFKLISAAFLLGGLCLNAQYAGGAIGQGYSQGNDAAINHYLGDISSGEAKKDGGLDLNNVQGSPYTNNNFAPGTVFYENENEGNVYFRYNAHNEEVEIKKSPLPTEAPRALARDKKLSIMIAGKPMSFKTFIDAKGKTQNGYLTLLTDGSKFDLYKRTKVKFTEAEAAQNSFVAAKPARFAQFTEYYIQKEGVNRIDEIKLKNKAVAKLVDNDKKAEIKAFIKENSLNIKEEADLVKIVEFLNK</sequence>
<dbReference type="EMBL" id="NBWU01000003">
    <property type="protein sequence ID" value="PCE64539.1"/>
    <property type="molecule type" value="Genomic_DNA"/>
</dbReference>
<feature type="chain" id="PRO_5012675208" evidence="1">
    <location>
        <begin position="22"/>
        <end position="245"/>
    </location>
</feature>
<dbReference type="AlphaFoldDB" id="A0A2A4G6E3"/>
<evidence type="ECO:0000313" key="2">
    <source>
        <dbReference type="EMBL" id="PCE64539.1"/>
    </source>
</evidence>
<reference evidence="2 3" key="1">
    <citation type="submission" date="2017-04" db="EMBL/GenBank/DDBJ databases">
        <title>A new member of the family Flavobacteriaceae isolated from ascidians.</title>
        <authorList>
            <person name="Chen L."/>
        </authorList>
    </citation>
    <scope>NUCLEOTIDE SEQUENCE [LARGE SCALE GENOMIC DNA]</scope>
    <source>
        <strain evidence="2 3">HQA918</strain>
    </source>
</reference>
<feature type="signal peptide" evidence="1">
    <location>
        <begin position="1"/>
        <end position="21"/>
    </location>
</feature>